<name>A0ABU6NZZ8_9BACI</name>
<keyword evidence="1" id="KW-1133">Transmembrane helix</keyword>
<dbReference type="EMBL" id="JARTFS010000012">
    <property type="protein sequence ID" value="MED4402675.1"/>
    <property type="molecule type" value="Genomic_DNA"/>
</dbReference>
<organism evidence="2 3">
    <name type="scientific">Metabacillus fastidiosus</name>
    <dbReference type="NCBI Taxonomy" id="1458"/>
    <lineage>
        <taxon>Bacteria</taxon>
        <taxon>Bacillati</taxon>
        <taxon>Bacillota</taxon>
        <taxon>Bacilli</taxon>
        <taxon>Bacillales</taxon>
        <taxon>Bacillaceae</taxon>
        <taxon>Metabacillus</taxon>
    </lineage>
</organism>
<evidence type="ECO:0000313" key="2">
    <source>
        <dbReference type="EMBL" id="MED4402675.1"/>
    </source>
</evidence>
<feature type="transmembrane region" description="Helical" evidence="1">
    <location>
        <begin position="7"/>
        <end position="26"/>
    </location>
</feature>
<keyword evidence="3" id="KW-1185">Reference proteome</keyword>
<dbReference type="RefSeq" id="WP_268874880.1">
    <property type="nucleotide sequence ID" value="NZ_JARSOS010000041.1"/>
</dbReference>
<evidence type="ECO:0000256" key="1">
    <source>
        <dbReference type="SAM" id="Phobius"/>
    </source>
</evidence>
<proteinExistence type="predicted"/>
<dbReference type="Proteomes" id="UP001342826">
    <property type="component" value="Unassembled WGS sequence"/>
</dbReference>
<keyword evidence="1" id="KW-0472">Membrane</keyword>
<sequence>MMFWLRLIPVVFFSFSAISLFMYQGIEIFNAVTDYFNNKK</sequence>
<gene>
    <name evidence="2" type="ORF">P9271_15255</name>
</gene>
<reference evidence="2 3" key="1">
    <citation type="submission" date="2023-03" db="EMBL/GenBank/DDBJ databases">
        <title>Bacillus Genome Sequencing.</title>
        <authorList>
            <person name="Dunlap C."/>
        </authorList>
    </citation>
    <scope>NUCLEOTIDE SEQUENCE [LARGE SCALE GENOMIC DNA]</scope>
    <source>
        <strain evidence="2 3">NRS-1717</strain>
    </source>
</reference>
<dbReference type="GeneID" id="301143642"/>
<comment type="caution">
    <text evidence="2">The sequence shown here is derived from an EMBL/GenBank/DDBJ whole genome shotgun (WGS) entry which is preliminary data.</text>
</comment>
<accession>A0ABU6NZZ8</accession>
<evidence type="ECO:0000313" key="3">
    <source>
        <dbReference type="Proteomes" id="UP001342826"/>
    </source>
</evidence>
<protein>
    <submittedName>
        <fullName evidence="2">Uncharacterized protein</fullName>
    </submittedName>
</protein>
<keyword evidence="1" id="KW-0812">Transmembrane</keyword>